<dbReference type="InterPro" id="IPR020103">
    <property type="entry name" value="PsdUridine_synth_cat_dom_sf"/>
</dbReference>
<dbReference type="SUPFAM" id="SSF55120">
    <property type="entry name" value="Pseudouridine synthase"/>
    <property type="match status" value="1"/>
</dbReference>
<dbReference type="GO" id="GO:0031119">
    <property type="term" value="P:tRNA pseudouridine synthesis"/>
    <property type="evidence" value="ECO:0007669"/>
    <property type="project" value="UniProtKB-UniRule"/>
</dbReference>
<evidence type="ECO:0000256" key="2">
    <source>
        <dbReference type="ARBA" id="ARBA00022694"/>
    </source>
</evidence>
<evidence type="ECO:0000259" key="5">
    <source>
        <dbReference type="PROSITE" id="PS50984"/>
    </source>
</evidence>
<dbReference type="PROSITE" id="PS01268">
    <property type="entry name" value="UPF0024"/>
    <property type="match status" value="1"/>
</dbReference>
<dbReference type="NCBIfam" id="TIGR00094">
    <property type="entry name" value="tRNA_TruD_broad"/>
    <property type="match status" value="1"/>
</dbReference>
<dbReference type="EC" id="5.4.99.27" evidence="4"/>
<dbReference type="InterPro" id="IPR001656">
    <property type="entry name" value="PsdUridine_synth_TruD"/>
</dbReference>
<evidence type="ECO:0000256" key="3">
    <source>
        <dbReference type="ARBA" id="ARBA00023235"/>
    </source>
</evidence>
<dbReference type="PANTHER" id="PTHR47811">
    <property type="entry name" value="TRNA PSEUDOURIDINE SYNTHASE D"/>
    <property type="match status" value="1"/>
</dbReference>
<keyword evidence="2 4" id="KW-0819">tRNA processing</keyword>
<feature type="active site" description="Nucleophile" evidence="4">
    <location>
        <position position="79"/>
    </location>
</feature>
<comment type="function">
    <text evidence="4">Responsible for synthesis of pseudouridine from uracil-13 in transfer RNAs.</text>
</comment>
<dbReference type="PROSITE" id="PS50984">
    <property type="entry name" value="TRUD"/>
    <property type="match status" value="1"/>
</dbReference>
<evidence type="ECO:0000256" key="1">
    <source>
        <dbReference type="ARBA" id="ARBA00007953"/>
    </source>
</evidence>
<dbReference type="RefSeq" id="WP_115002629.1">
    <property type="nucleotide sequence ID" value="NZ_UGHS01000001.1"/>
</dbReference>
<dbReference type="GO" id="GO:0003723">
    <property type="term" value="F:RNA binding"/>
    <property type="evidence" value="ECO:0007669"/>
    <property type="project" value="InterPro"/>
</dbReference>
<dbReference type="NCBIfam" id="NF002155">
    <property type="entry name" value="PRK00984.1-4"/>
    <property type="match status" value="1"/>
</dbReference>
<name>A0A377IWF2_9PAST</name>
<sequence length="337" mass="38065">MQTLPFFALNCAPSEHARLKAECADFIVLEDLGYNFSGDGEFVVVKVRKTDANTLFVGEKLADFAGISARDMGYAGLKDRRAVTEQWFCLQMPGKPTPDFNQFHLDGVEILEVGRHNRKIRVGSLQGNYFELLLRDARPSNELNARLEHLKQGFPNYFTEQRFGRDGHNLTQALRWARGEIQVKDRKKRSFYLSAARSEIFNLVVAQRLQAGQIEQVMPGDILQLAGSHSHFSAGSDEDFEALQQRLNDGDLMLTAPLIGEPNIAAGELENAIVAQHQEFAPLMQQQKMKAARRPMLCCPMHLQWAFEDTGLRLKFWLPAGSYATALVRELVQIEEL</sequence>
<evidence type="ECO:0000313" key="7">
    <source>
        <dbReference type="Proteomes" id="UP000255264"/>
    </source>
</evidence>
<dbReference type="InterPro" id="IPR011760">
    <property type="entry name" value="PsdUridine_synth_TruD_insert"/>
</dbReference>
<protein>
    <recommendedName>
        <fullName evidence="4">tRNA pseudouridine synthase D</fullName>
        <ecNumber evidence="4">5.4.99.27</ecNumber>
    </recommendedName>
    <alternativeName>
        <fullName evidence="4">tRNA pseudouridine(13) synthase</fullName>
    </alternativeName>
    <alternativeName>
        <fullName evidence="4">tRNA pseudouridylate synthase D</fullName>
    </alternativeName>
    <alternativeName>
        <fullName evidence="4">tRNA-uridine isomerase D</fullName>
    </alternativeName>
</protein>
<proteinExistence type="inferred from homology"/>
<feature type="domain" description="TRUD" evidence="5">
    <location>
        <begin position="153"/>
        <end position="309"/>
    </location>
</feature>
<dbReference type="Pfam" id="PF01142">
    <property type="entry name" value="TruD"/>
    <property type="match status" value="2"/>
</dbReference>
<evidence type="ECO:0000256" key="4">
    <source>
        <dbReference type="HAMAP-Rule" id="MF_01082"/>
    </source>
</evidence>
<dbReference type="InterPro" id="IPR020119">
    <property type="entry name" value="PsdUridine_synth_TruD_CS"/>
</dbReference>
<dbReference type="CDD" id="cd02575">
    <property type="entry name" value="PseudoU_synth_EcTruD"/>
    <property type="match status" value="1"/>
</dbReference>
<dbReference type="Gene3D" id="3.30.2350.20">
    <property type="entry name" value="TruD, catalytic domain"/>
    <property type="match status" value="1"/>
</dbReference>
<dbReference type="InterPro" id="IPR050170">
    <property type="entry name" value="TruD_pseudoU_synthase"/>
</dbReference>
<comment type="catalytic activity">
    <reaction evidence="4">
        <text>uridine(13) in tRNA = pseudouridine(13) in tRNA</text>
        <dbReference type="Rhea" id="RHEA:42540"/>
        <dbReference type="Rhea" id="RHEA-COMP:10105"/>
        <dbReference type="Rhea" id="RHEA-COMP:10106"/>
        <dbReference type="ChEBI" id="CHEBI:65314"/>
        <dbReference type="ChEBI" id="CHEBI:65315"/>
        <dbReference type="EC" id="5.4.99.27"/>
    </reaction>
</comment>
<dbReference type="EMBL" id="UGHS01000001">
    <property type="protein sequence ID" value="STO92522.1"/>
    <property type="molecule type" value="Genomic_DNA"/>
</dbReference>
<reference evidence="6 7" key="1">
    <citation type="submission" date="2018-06" db="EMBL/GenBank/DDBJ databases">
        <authorList>
            <consortium name="Pathogen Informatics"/>
            <person name="Doyle S."/>
        </authorList>
    </citation>
    <scope>NUCLEOTIDE SEQUENCE [LARGE SCALE GENOMIC DNA]</scope>
    <source>
        <strain evidence="6 7">NCTC13335</strain>
    </source>
</reference>
<dbReference type="HAMAP" id="MF_01082">
    <property type="entry name" value="TruD"/>
    <property type="match status" value="1"/>
</dbReference>
<keyword evidence="3 4" id="KW-0413">Isomerase</keyword>
<dbReference type="OrthoDB" id="1550679at2"/>
<dbReference type="GO" id="GO:0160150">
    <property type="term" value="F:tRNA pseudouridine(13) synthase activity"/>
    <property type="evidence" value="ECO:0007669"/>
    <property type="project" value="UniProtKB-EC"/>
</dbReference>
<gene>
    <name evidence="4 6" type="primary">truD</name>
    <name evidence="6" type="ORF">NCTC13335_00357</name>
</gene>
<dbReference type="PANTHER" id="PTHR47811:SF1">
    <property type="entry name" value="TRNA PSEUDOURIDINE SYNTHASE D"/>
    <property type="match status" value="1"/>
</dbReference>
<comment type="similarity">
    <text evidence="1 4">Belongs to the pseudouridine synthase TruD family.</text>
</comment>
<accession>A0A377IWF2</accession>
<dbReference type="Gene3D" id="3.30.2340.10">
    <property type="entry name" value="TruD, insertion domain"/>
    <property type="match status" value="1"/>
</dbReference>
<keyword evidence="7" id="KW-1185">Reference proteome</keyword>
<dbReference type="InterPro" id="IPR042214">
    <property type="entry name" value="TruD_catalytic"/>
</dbReference>
<evidence type="ECO:0000313" key="6">
    <source>
        <dbReference type="EMBL" id="STO92522.1"/>
    </source>
</evidence>
<organism evidence="6 7">
    <name type="scientific">Haemophilus pittmaniae</name>
    <dbReference type="NCBI Taxonomy" id="249188"/>
    <lineage>
        <taxon>Bacteria</taxon>
        <taxon>Pseudomonadati</taxon>
        <taxon>Pseudomonadota</taxon>
        <taxon>Gammaproteobacteria</taxon>
        <taxon>Pasteurellales</taxon>
        <taxon>Pasteurellaceae</taxon>
        <taxon>Haemophilus</taxon>
    </lineage>
</organism>
<dbReference type="AlphaFoldDB" id="A0A377IWF2"/>
<dbReference type="Proteomes" id="UP000255264">
    <property type="component" value="Unassembled WGS sequence"/>
</dbReference>
<dbReference type="InterPro" id="IPR043165">
    <property type="entry name" value="TruD_insert_sf"/>
</dbReference>
<dbReference type="GO" id="GO:0005829">
    <property type="term" value="C:cytosol"/>
    <property type="evidence" value="ECO:0007669"/>
    <property type="project" value="TreeGrafter"/>
</dbReference>